<gene>
    <name evidence="3" type="ORF">MSAN_02304500</name>
</gene>
<protein>
    <submittedName>
        <fullName evidence="3">CxC2 domain-containing protein</fullName>
    </submittedName>
</protein>
<dbReference type="Pfam" id="PF18803">
    <property type="entry name" value="CxC2"/>
    <property type="match status" value="1"/>
</dbReference>
<dbReference type="OrthoDB" id="3257768at2759"/>
<organism evidence="3 4">
    <name type="scientific">Mycena sanguinolenta</name>
    <dbReference type="NCBI Taxonomy" id="230812"/>
    <lineage>
        <taxon>Eukaryota</taxon>
        <taxon>Fungi</taxon>
        <taxon>Dikarya</taxon>
        <taxon>Basidiomycota</taxon>
        <taxon>Agaricomycotina</taxon>
        <taxon>Agaricomycetes</taxon>
        <taxon>Agaricomycetidae</taxon>
        <taxon>Agaricales</taxon>
        <taxon>Marasmiineae</taxon>
        <taxon>Mycenaceae</taxon>
        <taxon>Mycena</taxon>
    </lineage>
</organism>
<dbReference type="InterPro" id="IPR041457">
    <property type="entry name" value="CxC2_KDZ-assoc"/>
</dbReference>
<comment type="caution">
    <text evidence="3">The sequence shown here is derived from an EMBL/GenBank/DDBJ whole genome shotgun (WGS) entry which is preliminary data.</text>
</comment>
<dbReference type="Proteomes" id="UP000623467">
    <property type="component" value="Unassembled WGS sequence"/>
</dbReference>
<dbReference type="PANTHER" id="PTHR33104">
    <property type="entry name" value="SI:DKEY-29D5.2"/>
    <property type="match status" value="1"/>
</dbReference>
<evidence type="ECO:0000259" key="2">
    <source>
        <dbReference type="Pfam" id="PF18803"/>
    </source>
</evidence>
<proteinExistence type="predicted"/>
<evidence type="ECO:0000256" key="1">
    <source>
        <dbReference type="SAM" id="MobiDB-lite"/>
    </source>
</evidence>
<reference evidence="3" key="1">
    <citation type="submission" date="2020-05" db="EMBL/GenBank/DDBJ databases">
        <title>Mycena genomes resolve the evolution of fungal bioluminescence.</title>
        <authorList>
            <person name="Tsai I.J."/>
        </authorList>
    </citation>
    <scope>NUCLEOTIDE SEQUENCE</scope>
    <source>
        <strain evidence="3">160909Yilan</strain>
    </source>
</reference>
<dbReference type="EMBL" id="JACAZH010000037">
    <property type="protein sequence ID" value="KAF7336498.1"/>
    <property type="molecule type" value="Genomic_DNA"/>
</dbReference>
<dbReference type="PANTHER" id="PTHR33104:SF2">
    <property type="entry name" value="CXC3 LIKE CYSTEINE CLUSTER DOMAIN-CONTAINING PROTEIN"/>
    <property type="match status" value="1"/>
</dbReference>
<accession>A0A8H6X8F0</accession>
<evidence type="ECO:0000313" key="4">
    <source>
        <dbReference type="Proteomes" id="UP000623467"/>
    </source>
</evidence>
<dbReference type="InterPro" id="IPR040521">
    <property type="entry name" value="KDZ"/>
</dbReference>
<keyword evidence="4" id="KW-1185">Reference proteome</keyword>
<name>A0A8H6X8F0_9AGAR</name>
<feature type="region of interest" description="Disordered" evidence="1">
    <location>
        <begin position="826"/>
        <end position="904"/>
    </location>
</feature>
<dbReference type="AlphaFoldDB" id="A0A8H6X8F0"/>
<feature type="compositionally biased region" description="Acidic residues" evidence="1">
    <location>
        <begin position="894"/>
        <end position="903"/>
    </location>
</feature>
<feature type="region of interest" description="Disordered" evidence="1">
    <location>
        <begin position="669"/>
        <end position="691"/>
    </location>
</feature>
<evidence type="ECO:0000313" key="3">
    <source>
        <dbReference type="EMBL" id="KAF7336498.1"/>
    </source>
</evidence>
<feature type="domain" description="CxC2-like cysteine cluster KDZ transposase-associated" evidence="2">
    <location>
        <begin position="5"/>
        <end position="75"/>
    </location>
</feature>
<dbReference type="Pfam" id="PF18758">
    <property type="entry name" value="KDZ"/>
    <property type="match status" value="1"/>
</dbReference>
<feature type="compositionally biased region" description="Basic residues" evidence="1">
    <location>
        <begin position="677"/>
        <end position="689"/>
    </location>
</feature>
<sequence>MASIHLAVDYCQCRRSAAPQWEQLLLYGWFPSTPDHPKSAITIPTLKLFHAVSLQGKTTVYHFFQALAKITDNTGSRAFKRRYQLILRVVRQWRNLRALKRGGMANDPDRTAAETHEGELAVECIACPKAGVNLPDGWRDAPPEKRFLYMLFLAIDACFRLKRKKISSWAADPSLQDGWAYFVRSGPYLEFVKTLGEQKEMSTCTGLAALDHANTKYSQGYAATGCGMVTCGRHEVVTRNGVADLQAGEKYGNMDYVVASAWRHFMGLLFFLLSYDIMCQWSKKLKERLKKLPPALRLQLALFVVKFVIPKLHILGHLRICQEMFSLLFTPGSGQADMEGIERIWSSSGLMGASTREMGPGSRQDTLDDFWHYWNWNKVIAMGSTLRTRFLKARKELAAQKSALDVFSEAQKADVPTWQKAVDDFEAGVTGCKNPYELPQSGISLREIELELLREEHENERKSGVVRSVAEETMTEYLMLGLEIEGQQRQLSADLGANRSPSTKDLADFVTRRTRISRQIKKLRVLQLKYSPAALQRLATHRGPVDPSEAERAPLLLPSSLSPTDCSPPAVVAGLAEAEARLRDAQCSESLDQIRHSLIVKKRLHTYKSLNSRRQHQNTRSRSLVDAQQRKIDLAAATYRRAREARLALVHVAGASDWKALEKADLRLPEDEEEAKRKKQRAMKGKRKKAAELNESGEVRGVPGMGEKTRLISWIWVAAGHGSGAVEEEVHASVKVEWCKAYARVKRWREEFLLLQEEMVRCLLTLEWQARQWDKRATAAHYAGKTKYGPAHLQGAIAFAARQAALRRKLATRFRRLWWHLSDRVQGPGVPESSASSGADEQDAWVGDDCSDGDEDSGAPREPAELTGEEDAEQEQLKGAENLADLEGSSTGDSESEEGIEDDAAVRMAEIDELLALQVATSSQYDEI</sequence>